<feature type="domain" description="Endonuclease/exonuclease/phosphatase" evidence="2">
    <location>
        <begin position="72"/>
        <end position="154"/>
    </location>
</feature>
<evidence type="ECO:0000313" key="3">
    <source>
        <dbReference type="EMBL" id="GFS02392.1"/>
    </source>
</evidence>
<proteinExistence type="predicted"/>
<dbReference type="InterPro" id="IPR005135">
    <property type="entry name" value="Endo/exonuclease/phosphatase"/>
</dbReference>
<gene>
    <name evidence="3" type="ORF">ElyMa_002863400</name>
</gene>
<evidence type="ECO:0000259" key="2">
    <source>
        <dbReference type="Pfam" id="PF14529"/>
    </source>
</evidence>
<feature type="region of interest" description="Disordered" evidence="1">
    <location>
        <begin position="49"/>
        <end position="77"/>
    </location>
</feature>
<dbReference type="InterPro" id="IPR036691">
    <property type="entry name" value="Endo/exonu/phosph_ase_sf"/>
</dbReference>
<dbReference type="PANTHER" id="PTHR33273">
    <property type="entry name" value="DOMAIN-CONTAINING PROTEIN, PUTATIVE-RELATED"/>
    <property type="match status" value="1"/>
</dbReference>
<dbReference type="GO" id="GO:0003824">
    <property type="term" value="F:catalytic activity"/>
    <property type="evidence" value="ECO:0007669"/>
    <property type="project" value="InterPro"/>
</dbReference>
<reference evidence="3 4" key="1">
    <citation type="journal article" date="2021" name="Elife">
        <title>Chloroplast acquisition without the gene transfer in kleptoplastic sea slugs, Plakobranchus ocellatus.</title>
        <authorList>
            <person name="Maeda T."/>
            <person name="Takahashi S."/>
            <person name="Yoshida T."/>
            <person name="Shimamura S."/>
            <person name="Takaki Y."/>
            <person name="Nagai Y."/>
            <person name="Toyoda A."/>
            <person name="Suzuki Y."/>
            <person name="Arimoto A."/>
            <person name="Ishii H."/>
            <person name="Satoh N."/>
            <person name="Nishiyama T."/>
            <person name="Hasebe M."/>
            <person name="Maruyama T."/>
            <person name="Minagawa J."/>
            <person name="Obokata J."/>
            <person name="Shigenobu S."/>
        </authorList>
    </citation>
    <scope>NUCLEOTIDE SEQUENCE [LARGE SCALE GENOMIC DNA]</scope>
</reference>
<dbReference type="SUPFAM" id="SSF56219">
    <property type="entry name" value="DNase I-like"/>
    <property type="match status" value="1"/>
</dbReference>
<dbReference type="AlphaFoldDB" id="A0AAV4HYV6"/>
<comment type="caution">
    <text evidence="3">The sequence shown here is derived from an EMBL/GenBank/DDBJ whole genome shotgun (WGS) entry which is preliminary data.</text>
</comment>
<dbReference type="Pfam" id="PF14529">
    <property type="entry name" value="Exo_endo_phos_2"/>
    <property type="match status" value="1"/>
</dbReference>
<protein>
    <submittedName>
        <fullName evidence="3">Ribonuclease HI</fullName>
    </submittedName>
</protein>
<name>A0AAV4HYV6_9GAST</name>
<accession>A0AAV4HYV6</accession>
<dbReference type="PANTHER" id="PTHR33273:SF4">
    <property type="entry name" value="ENDONUCLEASE_EXONUCLEASE_PHOSPHATASE DOMAIN-CONTAINING PROTEIN"/>
    <property type="match status" value="1"/>
</dbReference>
<dbReference type="EMBL" id="BMAT01005915">
    <property type="protein sequence ID" value="GFS02392.1"/>
    <property type="molecule type" value="Genomic_DNA"/>
</dbReference>
<evidence type="ECO:0000313" key="4">
    <source>
        <dbReference type="Proteomes" id="UP000762676"/>
    </source>
</evidence>
<sequence>MEEQAILRYRVQNGGTFGQALAAVIVEVAKEVRPKLYAQAVRGGPIQKVTAPVPTPKKNENLPVARNPATKGGDFNAHSPLWGDERLDQRGKMIEDFLISNDDILLNDKVPTFIHSASGSTSAIDLTIASPTVALDYSWSVHDDLCGSDHFPIILTSNTNVGQDDATFNFKKAIWQLFGELCLKSIDEAVTKSKNPTETFSRKLIEAAKTSIPIYKTGRNLTRVPWFNKDCKTAIKERKKAQRKFFKSPTLQTLINFKKAKAGARYVIKQAKKISWQRYVSGLNSYTSVKSVWRKIRKIKGKT</sequence>
<evidence type="ECO:0000256" key="1">
    <source>
        <dbReference type="SAM" id="MobiDB-lite"/>
    </source>
</evidence>
<dbReference type="Gene3D" id="3.60.10.10">
    <property type="entry name" value="Endonuclease/exonuclease/phosphatase"/>
    <property type="match status" value="1"/>
</dbReference>
<keyword evidence="4" id="KW-1185">Reference proteome</keyword>
<dbReference type="Proteomes" id="UP000762676">
    <property type="component" value="Unassembled WGS sequence"/>
</dbReference>
<organism evidence="3 4">
    <name type="scientific">Elysia marginata</name>
    <dbReference type="NCBI Taxonomy" id="1093978"/>
    <lineage>
        <taxon>Eukaryota</taxon>
        <taxon>Metazoa</taxon>
        <taxon>Spiralia</taxon>
        <taxon>Lophotrochozoa</taxon>
        <taxon>Mollusca</taxon>
        <taxon>Gastropoda</taxon>
        <taxon>Heterobranchia</taxon>
        <taxon>Euthyneura</taxon>
        <taxon>Panpulmonata</taxon>
        <taxon>Sacoglossa</taxon>
        <taxon>Placobranchoidea</taxon>
        <taxon>Plakobranchidae</taxon>
        <taxon>Elysia</taxon>
    </lineage>
</organism>